<organism evidence="15 16">
    <name type="scientific">Staphylococcus marylandisciuri</name>
    <dbReference type="NCBI Taxonomy" id="2981529"/>
    <lineage>
        <taxon>Bacteria</taxon>
        <taxon>Bacillati</taxon>
        <taxon>Bacillota</taxon>
        <taxon>Bacilli</taxon>
        <taxon>Bacillales</taxon>
        <taxon>Staphylococcaceae</taxon>
        <taxon>Staphylococcus</taxon>
    </lineage>
</organism>
<feature type="domain" description="Rad50/SbcC-type AAA" evidence="14">
    <location>
        <begin position="6"/>
        <end position="199"/>
    </location>
</feature>
<evidence type="ECO:0000313" key="16">
    <source>
        <dbReference type="Proteomes" id="UP001209553"/>
    </source>
</evidence>
<keyword evidence="12" id="KW-0233">DNA recombination</keyword>
<proteinExistence type="inferred from homology"/>
<evidence type="ECO:0000259" key="14">
    <source>
        <dbReference type="Pfam" id="PF13476"/>
    </source>
</evidence>
<dbReference type="Pfam" id="PF13476">
    <property type="entry name" value="AAA_23"/>
    <property type="match status" value="1"/>
</dbReference>
<dbReference type="InterPro" id="IPR038729">
    <property type="entry name" value="Rad50/SbcC_AAA"/>
</dbReference>
<evidence type="ECO:0000256" key="3">
    <source>
        <dbReference type="ARBA" id="ARBA00013368"/>
    </source>
</evidence>
<keyword evidence="10" id="KW-0067">ATP-binding</keyword>
<evidence type="ECO:0000256" key="1">
    <source>
        <dbReference type="ARBA" id="ARBA00006930"/>
    </source>
</evidence>
<feature type="coiled-coil region" evidence="13">
    <location>
        <begin position="460"/>
        <end position="494"/>
    </location>
</feature>
<dbReference type="EMBL" id="JAOPKZ010000003">
    <property type="protein sequence ID" value="MCU5745583.1"/>
    <property type="molecule type" value="Genomic_DNA"/>
</dbReference>
<protein>
    <recommendedName>
        <fullName evidence="3">Nuclease SbcCD subunit C</fullName>
    </recommendedName>
</protein>
<dbReference type="InterPro" id="IPR053380">
    <property type="entry name" value="SbcCD_Nuclease_C"/>
</dbReference>
<gene>
    <name evidence="15" type="ORF">N9R04_02455</name>
</gene>
<evidence type="ECO:0000256" key="11">
    <source>
        <dbReference type="ARBA" id="ARBA00023054"/>
    </source>
</evidence>
<evidence type="ECO:0000256" key="2">
    <source>
        <dbReference type="ARBA" id="ARBA00011322"/>
    </source>
</evidence>
<keyword evidence="8" id="KW-0378">Hydrolase</keyword>
<evidence type="ECO:0000256" key="13">
    <source>
        <dbReference type="SAM" id="Coils"/>
    </source>
</evidence>
<evidence type="ECO:0000256" key="7">
    <source>
        <dbReference type="ARBA" id="ARBA00022759"/>
    </source>
</evidence>
<keyword evidence="7" id="KW-0255">Endonuclease</keyword>
<evidence type="ECO:0000313" key="15">
    <source>
        <dbReference type="EMBL" id="MCU5745583.1"/>
    </source>
</evidence>
<evidence type="ECO:0000256" key="4">
    <source>
        <dbReference type="ARBA" id="ARBA00022705"/>
    </source>
</evidence>
<dbReference type="Gene3D" id="3.40.50.300">
    <property type="entry name" value="P-loop containing nucleotide triphosphate hydrolases"/>
    <property type="match status" value="2"/>
</dbReference>
<reference evidence="15 16" key="1">
    <citation type="journal article" date="2023" name="Int. J. Syst. Evol. Microbiol.">
        <title>Streptococcus sciuri sp. nov., Staphylococcus marylandisciuri sp. nov. and Staphylococcus americanisciuri sp. nov., isolated from faeces of eastern grey squirrel (Sciurus carolinensis).</title>
        <authorList>
            <person name="Volokhov D.V."/>
            <person name="Zagorodnyaya T.A."/>
            <person name="Furtak V.A."/>
            <person name="Nattanmai G."/>
            <person name="Randall L."/>
            <person name="Jose S."/>
            <person name="Gao Y."/>
            <person name="Eisenberg T."/>
            <person name="Delmonte P."/>
            <person name="Blom J."/>
            <person name="Mitchell K.K."/>
        </authorList>
    </citation>
    <scope>NUCLEOTIDE SEQUENCE [LARGE SCALE GENOMIC DNA]</scope>
    <source>
        <strain evidence="15 16">SQ8-PEA</strain>
    </source>
</reference>
<sequence length="1012" mass="118582">MRPLNLSIHNFGPFIKEEINFSQIQQNQLFLISGKTGSGKTMLFDAMVYALFGEASTKDRDKSELRSHFADEESPMSVTFEFRLMNRIFKVKRRAKFTRKGRKSAIPAELDIYEKTLNDYRLIESSIRKGDLFIKELLGVNADQFRQLFILPQGEFKKFLVSNSTDKQQILRTLFNTIRFENIQNVLKENVAEVKEQIDHMFIRLEGIFEDLYDYDSEELITSKKINVRQTSKIIEMLPSFEEIGNEITDKLLKRKHSINREYTRLQKSVEFQKKLHINLDKLDEYQSQYDDLIKQTPHIEFLKKTVKEMNEAKLLVQLIKDKERNSLDQGKVNEELIAKRKLIKNLSHDLNAKEKDLRTQIDKQSLYEELNEWLAENKRFFSNIKEYESAFNRHRACEKDLIKIESDWKFNEKTLDDIASKIENKQPDYEKENLLLASIYEEKSHYSDCERKLNQKIEHDKLVTEIKEKEDHLANINKELTKVNDECNKIKQANDNLGNIDQFEKQVISIQSELNEGDKCPICGNKVESIEQHINFKKIRETKEKQEELHNTYRSLEKQQIAVDNQLKSKQEQLKYFENVAINEDQLKVIQNQIDSLTTQLNQVKSENRNLDSLIEKQRLTKDKLVQIEKKKTSLENEKEKVNTLISDFKKTTQYDDVATFENEYRNKEVELNKFQKELEDLQQETHQIKSQYDIEKNNLTHLNSKRKELLQAQDEREDYIQREMKKIGLTSKSDIRRIIEISDKKEAYENEISAFETKKQKLIAFIEDLKVQTQDKEVIDLTHLNEEYQLSEANLNNINHDISQHEYKRDVNKEKIENIRDIIRKLEGELHSQKEIMQLSDVLSGKNPTKLKLENYVLIHYLENILRQANKRLALMTSQRYQLVRKTSLSQGYSGLEINIFDTHSNKERHITTLSGGETFQASLALALGLSEVVQQESGGIVLESIFIDEGFGTLDQETLDTALNTLISLQSAGRLVGIISHVSDLKQRIPLVLQVKAGSDQSYTSFVHQ</sequence>
<keyword evidence="5" id="KW-0540">Nuclease</keyword>
<dbReference type="Proteomes" id="UP001209553">
    <property type="component" value="Unassembled WGS sequence"/>
</dbReference>
<name>A0ABT2QNP2_9STAP</name>
<comment type="caution">
    <text evidence="15">The sequence shown here is derived from an EMBL/GenBank/DDBJ whole genome shotgun (WGS) entry which is preliminary data.</text>
</comment>
<dbReference type="NCBIfam" id="NF041751">
    <property type="entry name" value="sbcc_Staph"/>
    <property type="match status" value="1"/>
</dbReference>
<evidence type="ECO:0000256" key="12">
    <source>
        <dbReference type="ARBA" id="ARBA00023172"/>
    </source>
</evidence>
<comment type="similarity">
    <text evidence="1">Belongs to the SMC family. SbcC subfamily.</text>
</comment>
<dbReference type="SUPFAM" id="SSF52540">
    <property type="entry name" value="P-loop containing nucleoside triphosphate hydrolases"/>
    <property type="match status" value="1"/>
</dbReference>
<keyword evidence="4" id="KW-0235">DNA replication</keyword>
<dbReference type="RefSeq" id="WP_262854953.1">
    <property type="nucleotide sequence ID" value="NZ_JAOPKZ010000003.1"/>
</dbReference>
<feature type="coiled-coil region" evidence="13">
    <location>
        <begin position="540"/>
        <end position="838"/>
    </location>
</feature>
<dbReference type="Pfam" id="PF13558">
    <property type="entry name" value="SbcC_Walker_B"/>
    <property type="match status" value="1"/>
</dbReference>
<dbReference type="InterPro" id="IPR027417">
    <property type="entry name" value="P-loop_NTPase"/>
</dbReference>
<keyword evidence="9" id="KW-0269">Exonuclease</keyword>
<evidence type="ECO:0000256" key="9">
    <source>
        <dbReference type="ARBA" id="ARBA00022839"/>
    </source>
</evidence>
<keyword evidence="6" id="KW-0547">Nucleotide-binding</keyword>
<accession>A0ABT2QNP2</accession>
<evidence type="ECO:0000256" key="10">
    <source>
        <dbReference type="ARBA" id="ARBA00022840"/>
    </source>
</evidence>
<comment type="subunit">
    <text evidence="2">Heterodimer of SbcC and SbcD.</text>
</comment>
<dbReference type="PANTHER" id="PTHR32114:SF2">
    <property type="entry name" value="ABC TRANSPORTER ABCH.3"/>
    <property type="match status" value="1"/>
</dbReference>
<dbReference type="PANTHER" id="PTHR32114">
    <property type="entry name" value="ABC TRANSPORTER ABCH.3"/>
    <property type="match status" value="1"/>
</dbReference>
<keyword evidence="16" id="KW-1185">Reference proteome</keyword>
<evidence type="ECO:0000256" key="5">
    <source>
        <dbReference type="ARBA" id="ARBA00022722"/>
    </source>
</evidence>
<evidence type="ECO:0000256" key="8">
    <source>
        <dbReference type="ARBA" id="ARBA00022801"/>
    </source>
</evidence>
<evidence type="ECO:0000256" key="6">
    <source>
        <dbReference type="ARBA" id="ARBA00022741"/>
    </source>
</evidence>
<keyword evidence="11 13" id="KW-0175">Coiled coil</keyword>